<name>A0AAV2ET63_9ROSI</name>
<dbReference type="Proteomes" id="UP001497516">
    <property type="component" value="Chromosome 5"/>
</dbReference>
<sequence length="145" mass="16318">MSHDVQAVKDAVKAKLEATRQKNKAAADAHRHAKVFDVGDSVMVFLRRERFPVGTYSKLQPRKYGPYTVIKKINDNAYVADLPISVNISNTFNVADIYEFHEDVAIYPDLDSGLSTHQVDETDAGLLESKLKEAIRVKEELARDE</sequence>
<evidence type="ECO:0000259" key="1">
    <source>
        <dbReference type="Pfam" id="PF24626"/>
    </source>
</evidence>
<evidence type="ECO:0000313" key="3">
    <source>
        <dbReference type="Proteomes" id="UP001497516"/>
    </source>
</evidence>
<evidence type="ECO:0000313" key="2">
    <source>
        <dbReference type="EMBL" id="CAL1389146.1"/>
    </source>
</evidence>
<proteinExistence type="predicted"/>
<gene>
    <name evidence="2" type="ORF">LTRI10_LOCUS30027</name>
</gene>
<dbReference type="Pfam" id="PF24626">
    <property type="entry name" value="SH3_Tf2-1"/>
    <property type="match status" value="1"/>
</dbReference>
<dbReference type="InterPro" id="IPR056924">
    <property type="entry name" value="SH3_Tf2-1"/>
</dbReference>
<accession>A0AAV2ET63</accession>
<organism evidence="2 3">
    <name type="scientific">Linum trigynum</name>
    <dbReference type="NCBI Taxonomy" id="586398"/>
    <lineage>
        <taxon>Eukaryota</taxon>
        <taxon>Viridiplantae</taxon>
        <taxon>Streptophyta</taxon>
        <taxon>Embryophyta</taxon>
        <taxon>Tracheophyta</taxon>
        <taxon>Spermatophyta</taxon>
        <taxon>Magnoliopsida</taxon>
        <taxon>eudicotyledons</taxon>
        <taxon>Gunneridae</taxon>
        <taxon>Pentapetalae</taxon>
        <taxon>rosids</taxon>
        <taxon>fabids</taxon>
        <taxon>Malpighiales</taxon>
        <taxon>Linaceae</taxon>
        <taxon>Linum</taxon>
    </lineage>
</organism>
<dbReference type="AlphaFoldDB" id="A0AAV2ET63"/>
<protein>
    <recommendedName>
        <fullName evidence="1">Tf2-1-like SH3-like domain-containing protein</fullName>
    </recommendedName>
</protein>
<feature type="domain" description="Tf2-1-like SH3-like" evidence="1">
    <location>
        <begin position="39"/>
        <end position="100"/>
    </location>
</feature>
<keyword evidence="3" id="KW-1185">Reference proteome</keyword>
<dbReference type="EMBL" id="OZ034818">
    <property type="protein sequence ID" value="CAL1389146.1"/>
    <property type="molecule type" value="Genomic_DNA"/>
</dbReference>
<reference evidence="2 3" key="1">
    <citation type="submission" date="2024-04" db="EMBL/GenBank/DDBJ databases">
        <authorList>
            <person name="Fracassetti M."/>
        </authorList>
    </citation>
    <scope>NUCLEOTIDE SEQUENCE [LARGE SCALE GENOMIC DNA]</scope>
</reference>